<evidence type="ECO:0000313" key="11">
    <source>
        <dbReference type="Proteomes" id="UP000577419"/>
    </source>
</evidence>
<evidence type="ECO:0000256" key="3">
    <source>
        <dbReference type="ARBA" id="ARBA00004798"/>
    </source>
</evidence>
<evidence type="ECO:0000313" key="9">
    <source>
        <dbReference type="EMBL" id="HIH08176.1"/>
    </source>
</evidence>
<evidence type="ECO:0000259" key="8">
    <source>
        <dbReference type="Pfam" id="PF01676"/>
    </source>
</evidence>
<comment type="similarity">
    <text evidence="4 7">Belongs to the BPG-independent phosphoglycerate mutase family. A-PGAM subfamily.</text>
</comment>
<comment type="caution">
    <text evidence="9">The sequence shown here is derived from an EMBL/GenBank/DDBJ whole genome shotgun (WGS) entry which is preliminary data.</text>
</comment>
<dbReference type="PANTHER" id="PTHR31209:SF0">
    <property type="entry name" value="METALLOENZYME DOMAIN-CONTAINING PROTEIN"/>
    <property type="match status" value="1"/>
</dbReference>
<dbReference type="PANTHER" id="PTHR31209">
    <property type="entry name" value="COFACTOR-INDEPENDENT PHOSPHOGLYCERATE MUTASE"/>
    <property type="match status" value="1"/>
</dbReference>
<evidence type="ECO:0000256" key="1">
    <source>
        <dbReference type="ARBA" id="ARBA00000370"/>
    </source>
</evidence>
<keyword evidence="5 7" id="KW-0324">Glycolysis</keyword>
<reference evidence="10" key="3">
    <citation type="submission" date="2021-05" db="EMBL/GenBank/DDBJ databases">
        <title>Protein family content uncovers lineage relationships and bacterial pathway maintenance mechanisms in DPANN archaea.</title>
        <authorList>
            <person name="Castelle C.J."/>
            <person name="Meheust R."/>
            <person name="Jaffe A.L."/>
            <person name="Seitz K."/>
            <person name="Gong X."/>
            <person name="Baker B.J."/>
            <person name="Banfield J.F."/>
        </authorList>
    </citation>
    <scope>NUCLEOTIDE SEQUENCE</scope>
    <source>
        <strain evidence="10">RIFCSPHIGHO2_01_FULL_GW2011_AR10_43_9</strain>
    </source>
</reference>
<dbReference type="AlphaFoldDB" id="A0A7J4IYY0"/>
<dbReference type="EC" id="5.4.2.12" evidence="7"/>
<dbReference type="GO" id="GO:0004619">
    <property type="term" value="F:phosphoglycerate mutase activity"/>
    <property type="evidence" value="ECO:0007669"/>
    <property type="project" value="UniProtKB-UniRule"/>
</dbReference>
<dbReference type="Gene3D" id="3.40.720.10">
    <property type="entry name" value="Alkaline Phosphatase, subunit A"/>
    <property type="match status" value="2"/>
</dbReference>
<sequence length="401" mass="43462">MQKILLVICDGLGDRPTKKFGGKTPLEAAKTKNLDRLAANGLTGTMNAVDRKLYPDSDKAHLSIFGYPLGKYYCGRGPIEAAGIGLKLRKGDIALRANIATVDQKGIIVDRRAGRIESVQKFVKKLDGIKINGTRIFVKAGTGYRAVVVVRGKGLSEKVTQNDPKKIGVKPLKFMAENSSGNAERTAEILNAFTERAHEILLMHPENLKRKKLGLLEANYLLCRGAGKVKYIPGFKKKYGLKATVIAGAGMYKGIAKIVGMKVLKVKGATGLPNTNVKAKFLAAKKALKKFDFVFVHVKAADSFGEDGNAEGKKKFIEKIDRAAKEFLDLKNTVIAVTADHSTPCELKKHSSDAVPVLVAGQGIKGGQVKEFSERACRKGTLGHLSGLQLMPKLLRLSGRR</sequence>
<dbReference type="NCBIfam" id="TIGR00306">
    <property type="entry name" value="apgM"/>
    <property type="match status" value="1"/>
</dbReference>
<evidence type="ECO:0000313" key="10">
    <source>
        <dbReference type="EMBL" id="MBS3059140.1"/>
    </source>
</evidence>
<dbReference type="SUPFAM" id="SSF53649">
    <property type="entry name" value="Alkaline phosphatase-like"/>
    <property type="match status" value="1"/>
</dbReference>
<accession>A0A7J4IYY0</accession>
<evidence type="ECO:0000256" key="2">
    <source>
        <dbReference type="ARBA" id="ARBA00002315"/>
    </source>
</evidence>
<organism evidence="9 11">
    <name type="scientific">Candidatus Iainarchaeum sp</name>
    <dbReference type="NCBI Taxonomy" id="3101447"/>
    <lineage>
        <taxon>Archaea</taxon>
        <taxon>Candidatus Iainarchaeota</taxon>
        <taxon>Candidatus Iainarchaeia</taxon>
        <taxon>Candidatus Iainarchaeales</taxon>
        <taxon>Candidatus Iainarchaeaceae</taxon>
        <taxon>Candidatus Iainarchaeum</taxon>
    </lineage>
</organism>
<dbReference type="InterPro" id="IPR004456">
    <property type="entry name" value="Pglycerate_mutase_ApgM"/>
</dbReference>
<evidence type="ECO:0000256" key="6">
    <source>
        <dbReference type="ARBA" id="ARBA00023235"/>
    </source>
</evidence>
<dbReference type="Proteomes" id="UP000577419">
    <property type="component" value="Unassembled WGS sequence"/>
</dbReference>
<protein>
    <recommendedName>
        <fullName evidence="7">2,3-bisphosphoglycerate-independent phosphoglycerate mutase</fullName>
        <shortName evidence="7">BPG-independent PGAM</shortName>
        <shortName evidence="7">Phosphoglyceromutase</shortName>
        <shortName evidence="7">aPGAM</shortName>
        <ecNumber evidence="7">5.4.2.12</ecNumber>
    </recommendedName>
</protein>
<feature type="domain" description="Metalloenzyme" evidence="8">
    <location>
        <begin position="2"/>
        <end position="391"/>
    </location>
</feature>
<keyword evidence="6 7" id="KW-0413">Isomerase</keyword>
<comment type="catalytic activity">
    <reaction evidence="1 7">
        <text>(2R)-2-phosphoglycerate = (2R)-3-phosphoglycerate</text>
        <dbReference type="Rhea" id="RHEA:15901"/>
        <dbReference type="ChEBI" id="CHEBI:58272"/>
        <dbReference type="ChEBI" id="CHEBI:58289"/>
        <dbReference type="EC" id="5.4.2.12"/>
    </reaction>
</comment>
<dbReference type="CDD" id="cd16011">
    <property type="entry name" value="iPGM_like"/>
    <property type="match status" value="1"/>
</dbReference>
<dbReference type="InterPro" id="IPR006124">
    <property type="entry name" value="Metalloenzyme"/>
</dbReference>
<dbReference type="Pfam" id="PF01676">
    <property type="entry name" value="Metalloenzyme"/>
    <property type="match status" value="1"/>
</dbReference>
<dbReference type="HAMAP" id="MF_01402_A">
    <property type="entry name" value="ApgM_A"/>
    <property type="match status" value="1"/>
</dbReference>
<dbReference type="EMBL" id="DUFG01000013">
    <property type="protein sequence ID" value="HIH08176.1"/>
    <property type="molecule type" value="Genomic_DNA"/>
</dbReference>
<comment type="pathway">
    <text evidence="3 7">Carbohydrate degradation; glycolysis; pyruvate from D-glyceraldehyde 3-phosphate: step 3/5.</text>
</comment>
<evidence type="ECO:0000256" key="5">
    <source>
        <dbReference type="ARBA" id="ARBA00023152"/>
    </source>
</evidence>
<dbReference type="Pfam" id="PF10143">
    <property type="entry name" value="PhosphMutase"/>
    <property type="match status" value="1"/>
</dbReference>
<dbReference type="InterPro" id="IPR017850">
    <property type="entry name" value="Alkaline_phosphatase_core_sf"/>
</dbReference>
<dbReference type="PIRSF" id="PIRSF006392">
    <property type="entry name" value="IPGAM_arch"/>
    <property type="match status" value="1"/>
</dbReference>
<name>A0A7J4IYY0_9ARCH</name>
<reference evidence="11" key="1">
    <citation type="journal article" date="2020" name="bioRxiv">
        <title>A rank-normalized archaeal taxonomy based on genome phylogeny resolves widespread incomplete and uneven classifications.</title>
        <authorList>
            <person name="Rinke C."/>
            <person name="Chuvochina M."/>
            <person name="Mussig A.J."/>
            <person name="Chaumeil P.-A."/>
            <person name="Waite D.W."/>
            <person name="Whitman W.B."/>
            <person name="Parks D.H."/>
            <person name="Hugenholtz P."/>
        </authorList>
    </citation>
    <scope>NUCLEOTIDE SEQUENCE [LARGE SCALE GENOMIC DNA]</scope>
</reference>
<evidence type="ECO:0000256" key="4">
    <source>
        <dbReference type="ARBA" id="ARBA00005524"/>
    </source>
</evidence>
<dbReference type="GO" id="GO:0006096">
    <property type="term" value="P:glycolytic process"/>
    <property type="evidence" value="ECO:0007669"/>
    <property type="project" value="UniProtKB-UniRule"/>
</dbReference>
<evidence type="ECO:0000256" key="7">
    <source>
        <dbReference type="HAMAP-Rule" id="MF_01402"/>
    </source>
</evidence>
<dbReference type="EMBL" id="JAGVWF010000025">
    <property type="protein sequence ID" value="MBS3059140.1"/>
    <property type="molecule type" value="Genomic_DNA"/>
</dbReference>
<reference evidence="10" key="2">
    <citation type="submission" date="2021-03" db="EMBL/GenBank/DDBJ databases">
        <authorList>
            <person name="Jaffe A."/>
        </authorList>
    </citation>
    <scope>NUCLEOTIDE SEQUENCE</scope>
    <source>
        <strain evidence="10">RIFCSPHIGHO2_01_FULL_GW2011_AR10_43_9</strain>
    </source>
</reference>
<dbReference type="Proteomes" id="UP000683213">
    <property type="component" value="Unassembled WGS sequence"/>
</dbReference>
<proteinExistence type="inferred from homology"/>
<comment type="function">
    <text evidence="2 7">Catalyzes the interconversion of 2-phosphoglycerate and 3-phosphoglycerate.</text>
</comment>
<dbReference type="InterPro" id="IPR023665">
    <property type="entry name" value="ApgAM_prokaryotes"/>
</dbReference>
<dbReference type="UniPathway" id="UPA00109">
    <property type="reaction ID" value="UER00186"/>
</dbReference>
<dbReference type="GO" id="GO:0046872">
    <property type="term" value="F:metal ion binding"/>
    <property type="evidence" value="ECO:0007669"/>
    <property type="project" value="InterPro"/>
</dbReference>
<gene>
    <name evidence="7 9" type="primary">apgM</name>
    <name evidence="9" type="ORF">HA237_02270</name>
    <name evidence="10" type="ORF">J4224_01805</name>
</gene>